<dbReference type="Pfam" id="PF06803">
    <property type="entry name" value="DUF1232"/>
    <property type="match status" value="1"/>
</dbReference>
<dbReference type="EMBL" id="FNJU01000007">
    <property type="protein sequence ID" value="SDP81440.1"/>
    <property type="molecule type" value="Genomic_DNA"/>
</dbReference>
<reference evidence="8" key="1">
    <citation type="submission" date="2016-10" db="EMBL/GenBank/DDBJ databases">
        <authorList>
            <person name="Varghese N."/>
            <person name="Submissions S."/>
        </authorList>
    </citation>
    <scope>NUCLEOTIDE SEQUENCE [LARGE SCALE GENOMIC DNA]</scope>
    <source>
        <strain evidence="8">IBRC-M10078</strain>
    </source>
</reference>
<evidence type="ECO:0000256" key="1">
    <source>
        <dbReference type="ARBA" id="ARBA00004127"/>
    </source>
</evidence>
<dbReference type="Proteomes" id="UP000199159">
    <property type="component" value="Unassembled WGS sequence"/>
</dbReference>
<dbReference type="InterPro" id="IPR010652">
    <property type="entry name" value="DUF1232"/>
</dbReference>
<organism evidence="7 8">
    <name type="scientific">Litchfieldia salsa</name>
    <dbReference type="NCBI Taxonomy" id="930152"/>
    <lineage>
        <taxon>Bacteria</taxon>
        <taxon>Bacillati</taxon>
        <taxon>Bacillota</taxon>
        <taxon>Bacilli</taxon>
        <taxon>Bacillales</taxon>
        <taxon>Bacillaceae</taxon>
        <taxon>Litchfieldia</taxon>
    </lineage>
</organism>
<evidence type="ECO:0000256" key="3">
    <source>
        <dbReference type="ARBA" id="ARBA00022989"/>
    </source>
</evidence>
<dbReference type="Gene3D" id="1.10.260.40">
    <property type="entry name" value="lambda repressor-like DNA-binding domains"/>
    <property type="match status" value="1"/>
</dbReference>
<feature type="domain" description="HTH cro/C1-type" evidence="6">
    <location>
        <begin position="12"/>
        <end position="66"/>
    </location>
</feature>
<dbReference type="Pfam" id="PF01381">
    <property type="entry name" value="HTH_3"/>
    <property type="match status" value="1"/>
</dbReference>
<dbReference type="SMART" id="SM00530">
    <property type="entry name" value="HTH_XRE"/>
    <property type="match status" value="1"/>
</dbReference>
<dbReference type="OrthoDB" id="9793277at2"/>
<evidence type="ECO:0000256" key="5">
    <source>
        <dbReference type="SAM" id="Phobius"/>
    </source>
</evidence>
<gene>
    <name evidence="7" type="ORF">SAMN05216565_107201</name>
</gene>
<evidence type="ECO:0000313" key="8">
    <source>
        <dbReference type="Proteomes" id="UP000199159"/>
    </source>
</evidence>
<proteinExistence type="predicted"/>
<keyword evidence="2 5" id="KW-0812">Transmembrane</keyword>
<comment type="subcellular location">
    <subcellularLocation>
        <location evidence="1">Endomembrane system</location>
        <topology evidence="1">Multi-pass membrane protein</topology>
    </subcellularLocation>
</comment>
<name>A0A1H0VSL8_9BACI</name>
<evidence type="ECO:0000313" key="7">
    <source>
        <dbReference type="EMBL" id="SDP81440.1"/>
    </source>
</evidence>
<keyword evidence="3 5" id="KW-1133">Transmembrane helix</keyword>
<feature type="transmembrane region" description="Helical" evidence="5">
    <location>
        <begin position="163"/>
        <end position="179"/>
    </location>
</feature>
<dbReference type="RefSeq" id="WP_090856003.1">
    <property type="nucleotide sequence ID" value="NZ_FNJU01000007.1"/>
</dbReference>
<dbReference type="CDD" id="cd00093">
    <property type="entry name" value="HTH_XRE"/>
    <property type="match status" value="1"/>
</dbReference>
<evidence type="ECO:0000259" key="6">
    <source>
        <dbReference type="PROSITE" id="PS50943"/>
    </source>
</evidence>
<dbReference type="STRING" id="930152.SAMN05216565_107201"/>
<dbReference type="PROSITE" id="PS50943">
    <property type="entry name" value="HTH_CROC1"/>
    <property type="match status" value="1"/>
</dbReference>
<keyword evidence="8" id="KW-1185">Reference proteome</keyword>
<protein>
    <submittedName>
        <fullName evidence="7">Uncharacterized membrane protein YkvA, DUF1232 family</fullName>
    </submittedName>
</protein>
<sequence>MDEKNNELGLLLKGLLKERNLSMRKLSEMTGVDTAIISKVINGKRKATPDHLQRFSEQLDISISKLYEAAGYPVDRKKSDFYDSIGDIQSIMETTNLIDKEFRLNDVKQEFEKYQQLSLEEEGTETVLGQFDEKVDKVGGMGHFIHHLKDMYEQFSRKKGTKTELALMGGALLYFIVAVDCIPDYLFPVGFIDDAVVINWVINGMAMKK</sequence>
<dbReference type="GO" id="GO:0012505">
    <property type="term" value="C:endomembrane system"/>
    <property type="evidence" value="ECO:0007669"/>
    <property type="project" value="UniProtKB-SubCell"/>
</dbReference>
<dbReference type="InterPro" id="IPR001387">
    <property type="entry name" value="Cro/C1-type_HTH"/>
</dbReference>
<evidence type="ECO:0000256" key="4">
    <source>
        <dbReference type="ARBA" id="ARBA00023136"/>
    </source>
</evidence>
<accession>A0A1H0VSL8</accession>
<dbReference type="InterPro" id="IPR010982">
    <property type="entry name" value="Lambda_DNA-bd_dom_sf"/>
</dbReference>
<evidence type="ECO:0000256" key="2">
    <source>
        <dbReference type="ARBA" id="ARBA00022692"/>
    </source>
</evidence>
<dbReference type="AlphaFoldDB" id="A0A1H0VSL8"/>
<dbReference type="GO" id="GO:0003677">
    <property type="term" value="F:DNA binding"/>
    <property type="evidence" value="ECO:0007669"/>
    <property type="project" value="InterPro"/>
</dbReference>
<keyword evidence="4 5" id="KW-0472">Membrane</keyword>
<dbReference type="SUPFAM" id="SSF47413">
    <property type="entry name" value="lambda repressor-like DNA-binding domains"/>
    <property type="match status" value="1"/>
</dbReference>